<proteinExistence type="predicted"/>
<dbReference type="EMBL" id="MT631244">
    <property type="protein sequence ID" value="QNO47209.1"/>
    <property type="molecule type" value="Genomic_DNA"/>
</dbReference>
<evidence type="ECO:0000313" key="4">
    <source>
        <dbReference type="EMBL" id="QNO47244.1"/>
    </source>
</evidence>
<gene>
    <name evidence="3" type="ORF">ADAEDOLL_00015</name>
    <name evidence="1" type="ORF">CAHJBFHG_00007</name>
    <name evidence="4" type="ORF">FPGOGKGP_00003</name>
    <name evidence="2" type="ORF">HJDPDKJO_00007</name>
</gene>
<sequence>MEGIFTKTSAVRGRGFMLALLLALVSAAAISGVATAGVDEFYVSTQEVVVEYSSETTDMPELNLTILRINPDWYNTELMPGDSCEITVAVTNPNNETVSVDPMIIEDPYSEHIFDEDWITITPSAAELEPDGGKKKFTITIAIPDDADLGYYGVMIAFTDDAKPYPEPQPYPSYINTLNLDVEVWKPPVVQILPDYIDDRVESGKWYDYAITLKNTGDEDIAIDPELADVGRYGWYNTVPAFGGDAITIDAPSSVPANGTATVGVHLEVPAGAKGRYDGGINMGIDDPSMGRWGGEGGEVDLHFEVWAQPTEPFIKAFVTETDSPITILVKSSQNKWFGACRIDDGDRGDCEPYFDLTLEGPAGTATLAPTLITYHGSVRLSGILKYAPGTVGIDEVYNEDYTSYTEEYLANGTIGNWELGILPHYAEEFEYTIGIGEAG</sequence>
<evidence type="ECO:0000313" key="3">
    <source>
        <dbReference type="EMBL" id="QNO47209.1"/>
    </source>
</evidence>
<name>A0A7G9YGS5_9EURY</name>
<dbReference type="EMBL" id="MT631151">
    <property type="protein sequence ID" value="QNO45783.1"/>
    <property type="molecule type" value="Genomic_DNA"/>
</dbReference>
<dbReference type="EMBL" id="MT631250">
    <property type="protein sequence ID" value="QNO47244.1"/>
    <property type="molecule type" value="Genomic_DNA"/>
</dbReference>
<reference evidence="3" key="1">
    <citation type="submission" date="2020-06" db="EMBL/GenBank/DDBJ databases">
        <title>Unique genomic features of the anaerobic methanotrophic archaea.</title>
        <authorList>
            <person name="Chadwick G.L."/>
            <person name="Skennerton C.T."/>
            <person name="Laso-Perez R."/>
            <person name="Leu A.O."/>
            <person name="Speth D.R."/>
            <person name="Yu H."/>
            <person name="Morgan-Lang C."/>
            <person name="Hatzenpichler R."/>
            <person name="Goudeau D."/>
            <person name="Malmstrom R."/>
            <person name="Brazelton W.J."/>
            <person name="Woyke T."/>
            <person name="Hallam S.J."/>
            <person name="Tyson G.W."/>
            <person name="Wegener G."/>
            <person name="Boetius A."/>
            <person name="Orphan V."/>
        </authorList>
    </citation>
    <scope>NUCLEOTIDE SEQUENCE</scope>
</reference>
<evidence type="ECO:0000313" key="2">
    <source>
        <dbReference type="EMBL" id="QNO45783.1"/>
    </source>
</evidence>
<dbReference type="AlphaFoldDB" id="A0A7G9YGS5"/>
<dbReference type="EMBL" id="MT630959">
    <property type="protein sequence ID" value="QNO44371.1"/>
    <property type="molecule type" value="Genomic_DNA"/>
</dbReference>
<organism evidence="3">
    <name type="scientific">Candidatus Methanogaster sp. ANME-2c ERB4</name>
    <dbReference type="NCBI Taxonomy" id="2759911"/>
    <lineage>
        <taxon>Archaea</taxon>
        <taxon>Methanobacteriati</taxon>
        <taxon>Methanobacteriota</taxon>
        <taxon>Stenosarchaea group</taxon>
        <taxon>Methanomicrobia</taxon>
        <taxon>Methanosarcinales</taxon>
        <taxon>ANME-2 cluster</taxon>
        <taxon>Candidatus Methanogasteraceae</taxon>
        <taxon>Candidatus Methanogaster</taxon>
    </lineage>
</organism>
<evidence type="ECO:0000313" key="1">
    <source>
        <dbReference type="EMBL" id="QNO44371.1"/>
    </source>
</evidence>
<protein>
    <recommendedName>
        <fullName evidence="5">Alpha-galactosidase NEW3 domain-containing protein</fullName>
    </recommendedName>
</protein>
<accession>A0A7G9YGS5</accession>
<evidence type="ECO:0008006" key="5">
    <source>
        <dbReference type="Google" id="ProtNLM"/>
    </source>
</evidence>